<dbReference type="PANTHER" id="PTHR22984:SF11">
    <property type="entry name" value="AURORA KINASE-RELATED"/>
    <property type="match status" value="1"/>
</dbReference>
<evidence type="ECO:0000256" key="3">
    <source>
        <dbReference type="ARBA" id="ARBA00022527"/>
    </source>
</evidence>
<feature type="region of interest" description="Disordered" evidence="10">
    <location>
        <begin position="191"/>
        <end position="214"/>
    </location>
</feature>
<name>A0A9W7X199_TRIRA</name>
<keyword evidence="3" id="KW-0723">Serine/threonine-protein kinase</keyword>
<dbReference type="Gene3D" id="3.30.200.20">
    <property type="entry name" value="Phosphorylase Kinase, domain 1"/>
    <property type="match status" value="1"/>
</dbReference>
<evidence type="ECO:0000256" key="7">
    <source>
        <dbReference type="ARBA" id="ARBA00022840"/>
    </source>
</evidence>
<dbReference type="Gene3D" id="1.10.510.10">
    <property type="entry name" value="Transferase(Phosphotransferase) domain 1"/>
    <property type="match status" value="1"/>
</dbReference>
<comment type="catalytic activity">
    <reaction evidence="8">
        <text>L-threonyl-[protein] + ATP = O-phospho-L-threonyl-[protein] + ADP + H(+)</text>
        <dbReference type="Rhea" id="RHEA:46608"/>
        <dbReference type="Rhea" id="RHEA-COMP:11060"/>
        <dbReference type="Rhea" id="RHEA-COMP:11605"/>
        <dbReference type="ChEBI" id="CHEBI:15378"/>
        <dbReference type="ChEBI" id="CHEBI:30013"/>
        <dbReference type="ChEBI" id="CHEBI:30616"/>
        <dbReference type="ChEBI" id="CHEBI:61977"/>
        <dbReference type="ChEBI" id="CHEBI:456216"/>
        <dbReference type="EC" id="2.7.11.1"/>
    </reaction>
</comment>
<dbReference type="InterPro" id="IPR000719">
    <property type="entry name" value="Prot_kinase_dom"/>
</dbReference>
<evidence type="ECO:0000256" key="9">
    <source>
        <dbReference type="ARBA" id="ARBA00048679"/>
    </source>
</evidence>
<evidence type="ECO:0000256" key="5">
    <source>
        <dbReference type="ARBA" id="ARBA00022741"/>
    </source>
</evidence>
<keyword evidence="13" id="KW-1185">Reference proteome</keyword>
<dbReference type="GO" id="GO:0005524">
    <property type="term" value="F:ATP binding"/>
    <property type="evidence" value="ECO:0007669"/>
    <property type="project" value="UniProtKB-KW"/>
</dbReference>
<evidence type="ECO:0000313" key="12">
    <source>
        <dbReference type="EMBL" id="KAI7812595.1"/>
    </source>
</evidence>
<dbReference type="SUPFAM" id="SSF56112">
    <property type="entry name" value="Protein kinase-like (PK-like)"/>
    <property type="match status" value="1"/>
</dbReference>
<evidence type="ECO:0000256" key="8">
    <source>
        <dbReference type="ARBA" id="ARBA00047899"/>
    </source>
</evidence>
<dbReference type="EC" id="2.7.11.1" evidence="2"/>
<dbReference type="PROSITE" id="PS50011">
    <property type="entry name" value="PROTEIN_KINASE_DOM"/>
    <property type="match status" value="1"/>
</dbReference>
<dbReference type="Proteomes" id="UP001059041">
    <property type="component" value="Linkage Group LG2"/>
</dbReference>
<dbReference type="PANTHER" id="PTHR22984">
    <property type="entry name" value="SERINE/THREONINE-PROTEIN KINASE PIM"/>
    <property type="match status" value="1"/>
</dbReference>
<feature type="domain" description="Protein kinase" evidence="11">
    <location>
        <begin position="266"/>
        <end position="502"/>
    </location>
</feature>
<proteinExistence type="inferred from homology"/>
<dbReference type="Pfam" id="PF00069">
    <property type="entry name" value="Pkinase"/>
    <property type="match status" value="1"/>
</dbReference>
<keyword evidence="7" id="KW-0067">ATP-binding</keyword>
<keyword evidence="4" id="KW-0808">Transferase</keyword>
<keyword evidence="5" id="KW-0547">Nucleotide-binding</keyword>
<evidence type="ECO:0000256" key="1">
    <source>
        <dbReference type="ARBA" id="ARBA00005505"/>
    </source>
</evidence>
<reference evidence="12" key="1">
    <citation type="submission" date="2021-02" db="EMBL/GenBank/DDBJ databases">
        <title>Comparative genomics reveals that relaxation of natural selection precedes convergent phenotypic evolution of cavefish.</title>
        <authorList>
            <person name="Peng Z."/>
        </authorList>
    </citation>
    <scope>NUCLEOTIDE SEQUENCE</scope>
    <source>
        <tissue evidence="12">Muscle</tissue>
    </source>
</reference>
<evidence type="ECO:0000256" key="10">
    <source>
        <dbReference type="SAM" id="MobiDB-lite"/>
    </source>
</evidence>
<sequence>MPKAKHTKVFAFQHRTSNNNMSTEEVTVETAAADMLTPHEHVKQKKHTEIRGFFKRTWKAVKRPFPHIHTTQVEPIVPPLLLDAYPSESDMMSAASTSGLQRKVEDDIEVVSVSGESLQSADLSAEATESVSVNRTVENNTEGVENNTEEQHVKKKKRTAISCFFRRTWKAVKRPFRQSRETRVEPIVRPLLPDACPSDSAENNTQEKHGKGTKKKRIFDCFKKRRKAGKRPDIQEHDNRVEPIVPLPVLEIRPEFEPSHGLESYCKEGRYLGYIGFGRFYEEIRKSDGKKVYVKMITKHEYQLQLYLPGHSRPLLREVALLLQMQQQPVSSYVLPMLEWFDEPTYTAIVLEHPDPCETLATFIEDHGTLKEKTARTLMRQAVLAVQHCIDHGVYHTSVCSRRMLVNRNTLELKLFDFGWGQRLSDAPDIRPPVVIKERMFITVGNLGVILHEMILGCLPGGNPKEQCPLSGACVHLLTKVQEIDDRLTLEQMINHSWFTMD</sequence>
<comment type="similarity">
    <text evidence="1">Belongs to the protein kinase superfamily. CAMK Ser/Thr protein kinase family. PIM subfamily.</text>
</comment>
<dbReference type="GO" id="GO:0004674">
    <property type="term" value="F:protein serine/threonine kinase activity"/>
    <property type="evidence" value="ECO:0007669"/>
    <property type="project" value="UniProtKB-KW"/>
</dbReference>
<organism evidence="12 13">
    <name type="scientific">Triplophysa rosa</name>
    <name type="common">Cave loach</name>
    <dbReference type="NCBI Taxonomy" id="992332"/>
    <lineage>
        <taxon>Eukaryota</taxon>
        <taxon>Metazoa</taxon>
        <taxon>Chordata</taxon>
        <taxon>Craniata</taxon>
        <taxon>Vertebrata</taxon>
        <taxon>Euteleostomi</taxon>
        <taxon>Actinopterygii</taxon>
        <taxon>Neopterygii</taxon>
        <taxon>Teleostei</taxon>
        <taxon>Ostariophysi</taxon>
        <taxon>Cypriniformes</taxon>
        <taxon>Nemacheilidae</taxon>
        <taxon>Triplophysa</taxon>
    </lineage>
</organism>
<protein>
    <recommendedName>
        <fullName evidence="2">non-specific serine/threonine protein kinase</fullName>
        <ecNumber evidence="2">2.7.11.1</ecNumber>
    </recommendedName>
</protein>
<evidence type="ECO:0000259" key="11">
    <source>
        <dbReference type="PROSITE" id="PS50011"/>
    </source>
</evidence>
<dbReference type="EMBL" id="JAFHDT010000002">
    <property type="protein sequence ID" value="KAI7812595.1"/>
    <property type="molecule type" value="Genomic_DNA"/>
</dbReference>
<evidence type="ECO:0000313" key="13">
    <source>
        <dbReference type="Proteomes" id="UP001059041"/>
    </source>
</evidence>
<gene>
    <name evidence="12" type="ORF">IRJ41_005190</name>
</gene>
<comment type="caution">
    <text evidence="12">The sequence shown here is derived from an EMBL/GenBank/DDBJ whole genome shotgun (WGS) entry which is preliminary data.</text>
</comment>
<comment type="catalytic activity">
    <reaction evidence="9">
        <text>L-seryl-[protein] + ATP = O-phospho-L-seryl-[protein] + ADP + H(+)</text>
        <dbReference type="Rhea" id="RHEA:17989"/>
        <dbReference type="Rhea" id="RHEA-COMP:9863"/>
        <dbReference type="Rhea" id="RHEA-COMP:11604"/>
        <dbReference type="ChEBI" id="CHEBI:15378"/>
        <dbReference type="ChEBI" id="CHEBI:29999"/>
        <dbReference type="ChEBI" id="CHEBI:30616"/>
        <dbReference type="ChEBI" id="CHEBI:83421"/>
        <dbReference type="ChEBI" id="CHEBI:456216"/>
        <dbReference type="EC" id="2.7.11.1"/>
    </reaction>
</comment>
<dbReference type="GO" id="GO:0007346">
    <property type="term" value="P:regulation of mitotic cell cycle"/>
    <property type="evidence" value="ECO:0007669"/>
    <property type="project" value="TreeGrafter"/>
</dbReference>
<dbReference type="InterPro" id="IPR011009">
    <property type="entry name" value="Kinase-like_dom_sf"/>
</dbReference>
<dbReference type="AlphaFoldDB" id="A0A9W7X199"/>
<evidence type="ECO:0000256" key="6">
    <source>
        <dbReference type="ARBA" id="ARBA00022777"/>
    </source>
</evidence>
<dbReference type="SMART" id="SM00220">
    <property type="entry name" value="S_TKc"/>
    <property type="match status" value="1"/>
</dbReference>
<dbReference type="GO" id="GO:0005737">
    <property type="term" value="C:cytoplasm"/>
    <property type="evidence" value="ECO:0007669"/>
    <property type="project" value="TreeGrafter"/>
</dbReference>
<keyword evidence="6 12" id="KW-0418">Kinase</keyword>
<evidence type="ECO:0000256" key="4">
    <source>
        <dbReference type="ARBA" id="ARBA00022679"/>
    </source>
</evidence>
<accession>A0A9W7X199</accession>
<dbReference type="InterPro" id="IPR051138">
    <property type="entry name" value="PIM_Ser/Thr_kinase"/>
</dbReference>
<evidence type="ECO:0000256" key="2">
    <source>
        <dbReference type="ARBA" id="ARBA00012513"/>
    </source>
</evidence>
<dbReference type="GO" id="GO:0043066">
    <property type="term" value="P:negative regulation of apoptotic process"/>
    <property type="evidence" value="ECO:0007669"/>
    <property type="project" value="TreeGrafter"/>
</dbReference>